<dbReference type="EMBL" id="KQ978910">
    <property type="protein sequence ID" value="KYN27536.1"/>
    <property type="molecule type" value="Genomic_DNA"/>
</dbReference>
<sequence length="318" mass="37506">MVEEHLNIKQSSSISICNILVSEDPGLWPENINNDFATILVKRGPVQVHNHNFLVNDDGRKFSDNYYYRRLPNGEKTNREWFLYSISKNAVYCFCCKIFGKTASIFFNIIQEIYVFFSSSIKRWSLINKHVPELKLKPLSDTRWSSRVDAVKPLRYHICKIFDALIEIYENTSEFDVTTTHKAHSLTLNIQNYKFICSTIIWFDILNEINSLSKMMQNPTMNVKLCIGLLKNLIDSFKNDRSNANFNKILEEANKIAMDLNIEFCRFKSDDFNVKNKSWKMQIYKHYWNPAQSTLELVRELNVDRITIIKHLRNMLFK</sequence>
<dbReference type="AlphaFoldDB" id="A0A151JMW5"/>
<name>A0A151JMW5_9HYME</name>
<protein>
    <submittedName>
        <fullName evidence="1">Zinc finger MYM-type protein 5</fullName>
    </submittedName>
</protein>
<organism evidence="1 2">
    <name type="scientific">Trachymyrmex cornetzi</name>
    <dbReference type="NCBI Taxonomy" id="471704"/>
    <lineage>
        <taxon>Eukaryota</taxon>
        <taxon>Metazoa</taxon>
        <taxon>Ecdysozoa</taxon>
        <taxon>Arthropoda</taxon>
        <taxon>Hexapoda</taxon>
        <taxon>Insecta</taxon>
        <taxon>Pterygota</taxon>
        <taxon>Neoptera</taxon>
        <taxon>Endopterygota</taxon>
        <taxon>Hymenoptera</taxon>
        <taxon>Apocrita</taxon>
        <taxon>Aculeata</taxon>
        <taxon>Formicoidea</taxon>
        <taxon>Formicidae</taxon>
        <taxon>Myrmicinae</taxon>
        <taxon>Trachymyrmex</taxon>
    </lineage>
</organism>
<gene>
    <name evidence="1" type="ORF">ALC57_03075</name>
</gene>
<dbReference type="PANTHER" id="PTHR45749">
    <property type="match status" value="1"/>
</dbReference>
<dbReference type="STRING" id="471704.A0A151JMW5"/>
<proteinExistence type="predicted"/>
<dbReference type="PANTHER" id="PTHR45749:SF35">
    <property type="entry name" value="AC-LIKE TRANSPOSASE-RELATED"/>
    <property type="match status" value="1"/>
</dbReference>
<accession>A0A151JMW5</accession>
<evidence type="ECO:0000313" key="1">
    <source>
        <dbReference type="EMBL" id="KYN27536.1"/>
    </source>
</evidence>
<dbReference type="Proteomes" id="UP000078492">
    <property type="component" value="Unassembled WGS sequence"/>
</dbReference>
<evidence type="ECO:0000313" key="2">
    <source>
        <dbReference type="Proteomes" id="UP000078492"/>
    </source>
</evidence>
<reference evidence="1 2" key="1">
    <citation type="submission" date="2015-09" db="EMBL/GenBank/DDBJ databases">
        <title>Trachymyrmex cornetzi WGS genome.</title>
        <authorList>
            <person name="Nygaard S."/>
            <person name="Hu H."/>
            <person name="Boomsma J."/>
            <person name="Zhang G."/>
        </authorList>
    </citation>
    <scope>NUCLEOTIDE SEQUENCE [LARGE SCALE GENOMIC DNA]</scope>
    <source>
        <strain evidence="1">Tcor2-1</strain>
        <tissue evidence="1">Whole body</tissue>
    </source>
</reference>
<keyword evidence="2" id="KW-1185">Reference proteome</keyword>